<feature type="domain" description="Amine oxidase" evidence="1">
    <location>
        <begin position="10"/>
        <end position="299"/>
    </location>
</feature>
<dbReference type="GO" id="GO:0016491">
    <property type="term" value="F:oxidoreductase activity"/>
    <property type="evidence" value="ECO:0007669"/>
    <property type="project" value="InterPro"/>
</dbReference>
<dbReference type="Proteomes" id="UP001139474">
    <property type="component" value="Unassembled WGS sequence"/>
</dbReference>
<evidence type="ECO:0000313" key="2">
    <source>
        <dbReference type="EMBL" id="MCP1340135.1"/>
    </source>
</evidence>
<accession>A0A9X2FYU8</accession>
<reference evidence="2" key="1">
    <citation type="submission" date="2022-06" db="EMBL/GenBank/DDBJ databases">
        <title>Idiomarina rhizosphaerae M1R2S28.</title>
        <authorList>
            <person name="Sun J.-Q."/>
            <person name="Li L.-F."/>
        </authorList>
    </citation>
    <scope>NUCLEOTIDE SEQUENCE</scope>
    <source>
        <strain evidence="2">M1R2S28</strain>
    </source>
</reference>
<dbReference type="PANTHER" id="PTHR42923">
    <property type="entry name" value="PROTOPORPHYRINOGEN OXIDASE"/>
    <property type="match status" value="1"/>
</dbReference>
<evidence type="ECO:0000313" key="3">
    <source>
        <dbReference type="Proteomes" id="UP001139474"/>
    </source>
</evidence>
<dbReference type="Gene3D" id="3.50.50.60">
    <property type="entry name" value="FAD/NAD(P)-binding domain"/>
    <property type="match status" value="1"/>
</dbReference>
<dbReference type="RefSeq" id="WP_253620005.1">
    <property type="nucleotide sequence ID" value="NZ_JAMZDE010000008.1"/>
</dbReference>
<dbReference type="InterPro" id="IPR050464">
    <property type="entry name" value="Zeta_carotene_desat/Oxidored"/>
</dbReference>
<protein>
    <submittedName>
        <fullName evidence="2">FAD-dependent oxidoreductase</fullName>
    </submittedName>
</protein>
<dbReference type="SUPFAM" id="SSF51905">
    <property type="entry name" value="FAD/NAD(P)-binding domain"/>
    <property type="match status" value="1"/>
</dbReference>
<comment type="caution">
    <text evidence="2">The sequence shown here is derived from an EMBL/GenBank/DDBJ whole genome shotgun (WGS) entry which is preliminary data.</text>
</comment>
<keyword evidence="3" id="KW-1185">Reference proteome</keyword>
<gene>
    <name evidence="2" type="ORF">NJR55_11110</name>
</gene>
<sequence>MKIAVIGSGIAGLTSAYYLSREHQVSVFEKNDYIGGHTCTSDVKINGSMYAVDTGFIVFNDKTYPRFKRLLTELKVAWRDTEMSFSVRDPKSGLEFNGHNLNTLFAQRKNLFSLSFYRLLQGILKFNAAAKNALEEDVNEADNITLAEFLTRHDIPESVSHYYLLPMVSAIWSASLADAKDFPLGFFLRFFDNHGLLNVSDRPQWHTLVGGSHAYIPMLTEPFKERLELNSEIVAVKRQQEQVVLVFSSGEERYFDEVIFACHSDQALALLDDASPDERRILDEIKYCPNEVVLHTDENLLPRSRRAWASWNYLLREDDAAEEQPSSVTYNMNILQGLQCDKTVCVTLNNTAAIDFDEIIKTFTYEHPQYSVQSLKARAERNAICGKNSTHFVGAYWYNGFHEDGVRSAIDVVNRLNTESIDNS</sequence>
<dbReference type="AlphaFoldDB" id="A0A9X2FYU8"/>
<name>A0A9X2FYU8_9GAMM</name>
<dbReference type="Pfam" id="PF01593">
    <property type="entry name" value="Amino_oxidase"/>
    <property type="match status" value="1"/>
</dbReference>
<dbReference type="InterPro" id="IPR002937">
    <property type="entry name" value="Amino_oxidase"/>
</dbReference>
<dbReference type="EMBL" id="JAMZDE010000008">
    <property type="protein sequence ID" value="MCP1340135.1"/>
    <property type="molecule type" value="Genomic_DNA"/>
</dbReference>
<organism evidence="2 3">
    <name type="scientific">Idiomarina rhizosphaerae</name>
    <dbReference type="NCBI Taxonomy" id="2961572"/>
    <lineage>
        <taxon>Bacteria</taxon>
        <taxon>Pseudomonadati</taxon>
        <taxon>Pseudomonadota</taxon>
        <taxon>Gammaproteobacteria</taxon>
        <taxon>Alteromonadales</taxon>
        <taxon>Idiomarinaceae</taxon>
        <taxon>Idiomarina</taxon>
    </lineage>
</organism>
<dbReference type="PANTHER" id="PTHR42923:SF17">
    <property type="entry name" value="AMINE OXIDASE DOMAIN-CONTAINING PROTEIN"/>
    <property type="match status" value="1"/>
</dbReference>
<dbReference type="InterPro" id="IPR036188">
    <property type="entry name" value="FAD/NAD-bd_sf"/>
</dbReference>
<evidence type="ECO:0000259" key="1">
    <source>
        <dbReference type="Pfam" id="PF01593"/>
    </source>
</evidence>
<proteinExistence type="predicted"/>